<dbReference type="FunFam" id="3.40.50.300:FF:000425">
    <property type="entry name" value="Probable ABC transporter, ATP-binding subunit"/>
    <property type="match status" value="1"/>
</dbReference>
<dbReference type="GO" id="GO:0015697">
    <property type="term" value="P:quaternary ammonium group transport"/>
    <property type="evidence" value="ECO:0007669"/>
    <property type="project" value="UniProtKB-ARBA"/>
</dbReference>
<evidence type="ECO:0000256" key="1">
    <source>
        <dbReference type="ARBA" id="ARBA00005417"/>
    </source>
</evidence>
<evidence type="ECO:0000313" key="11">
    <source>
        <dbReference type="EMBL" id="SMC37625.1"/>
    </source>
</evidence>
<evidence type="ECO:0000256" key="7">
    <source>
        <dbReference type="ARBA" id="ARBA00023004"/>
    </source>
</evidence>
<dbReference type="SUPFAM" id="SSF50331">
    <property type="entry name" value="MOP-like"/>
    <property type="match status" value="1"/>
</dbReference>
<protein>
    <submittedName>
        <fullName evidence="11">Iron(III) transport system ATP-binding protein</fullName>
    </submittedName>
</protein>
<evidence type="ECO:0000256" key="3">
    <source>
        <dbReference type="ARBA" id="ARBA00022475"/>
    </source>
</evidence>
<dbReference type="Pfam" id="PF00005">
    <property type="entry name" value="ABC_tran"/>
    <property type="match status" value="1"/>
</dbReference>
<proteinExistence type="inferred from homology"/>
<dbReference type="InterPro" id="IPR003439">
    <property type="entry name" value="ABC_transporter-like_ATP-bd"/>
</dbReference>
<evidence type="ECO:0000256" key="9">
    <source>
        <dbReference type="ARBA" id="ARBA00023136"/>
    </source>
</evidence>
<dbReference type="PANTHER" id="PTHR42781:SF4">
    <property type="entry name" value="SPERMIDINE_PUTRESCINE IMPORT ATP-BINDING PROTEIN POTA"/>
    <property type="match status" value="1"/>
</dbReference>
<dbReference type="STRING" id="937218.SAMN06297251_101498"/>
<gene>
    <name evidence="11" type="ORF">SAMN06297251_101498</name>
</gene>
<evidence type="ECO:0000256" key="4">
    <source>
        <dbReference type="ARBA" id="ARBA00022496"/>
    </source>
</evidence>
<dbReference type="CDD" id="cd03259">
    <property type="entry name" value="ABC_Carb_Solutes_like"/>
    <property type="match status" value="1"/>
</dbReference>
<sequence length="372" mass="40196">MLSRMMKSEPLELSPRRSAGVSFAASLSYNGIRHHFGSKQVLNGIDLVAEPGGILCLLGPSGSGKTTLLRIAAGIERQTDGRLYLNEQEIAGPDVFLPPEQRGVGLMFQDYALFPHMTLAENVAFGLTGLSSRAQKEAAGTALERVGLSARASQYPHMLSGGEQQRVALARALAPRPSVLLMDEPFSGLDSRLKDTVRSDTLQILRETRATAIVVTHDAEEAMRMADRIALLRDGRLVQVGTAGDLYRRPADLFAAGFFSELNVVEGEARGGRVITPLGPVAETNRPDGTDLTVAVRLTGLRLNEAQDGIIGRIVTRRFLGGVDLFTVVVEGIDEPLRSRMRAGTISPEMRDVVVSVDPQDVIVFEKAGNDR</sequence>
<keyword evidence="5" id="KW-0547">Nucleotide-binding</keyword>
<dbReference type="Proteomes" id="UP000192656">
    <property type="component" value="Unassembled WGS sequence"/>
</dbReference>
<keyword evidence="6 11" id="KW-0067">ATP-binding</keyword>
<dbReference type="InterPro" id="IPR017871">
    <property type="entry name" value="ABC_transporter-like_CS"/>
</dbReference>
<accession>A0A1W1YN62</accession>
<keyword evidence="8" id="KW-0406">Ion transport</keyword>
<dbReference type="GO" id="GO:0016887">
    <property type="term" value="F:ATP hydrolysis activity"/>
    <property type="evidence" value="ECO:0007669"/>
    <property type="project" value="InterPro"/>
</dbReference>
<dbReference type="EMBL" id="FWXR01000001">
    <property type="protein sequence ID" value="SMC37625.1"/>
    <property type="molecule type" value="Genomic_DNA"/>
</dbReference>
<dbReference type="InterPro" id="IPR008995">
    <property type="entry name" value="Mo/tungstate-bd_C_term_dom"/>
</dbReference>
<dbReference type="InterPro" id="IPR027417">
    <property type="entry name" value="P-loop_NTPase"/>
</dbReference>
<dbReference type="SMART" id="SM00382">
    <property type="entry name" value="AAA"/>
    <property type="match status" value="1"/>
</dbReference>
<keyword evidence="4" id="KW-0410">Iron transport</keyword>
<reference evidence="11 12" key="1">
    <citation type="submission" date="2017-04" db="EMBL/GenBank/DDBJ databases">
        <authorList>
            <person name="Afonso C.L."/>
            <person name="Miller P.J."/>
            <person name="Scott M.A."/>
            <person name="Spackman E."/>
            <person name="Goraichik I."/>
            <person name="Dimitrov K.M."/>
            <person name="Suarez D.L."/>
            <person name="Swayne D.E."/>
        </authorList>
    </citation>
    <scope>NUCLEOTIDE SEQUENCE [LARGE SCALE GENOMIC DNA]</scope>
    <source>
        <strain evidence="11 12">CGMCC 1.10972</strain>
    </source>
</reference>
<organism evidence="11 12">
    <name type="scientific">Fulvimarina manganoxydans</name>
    <dbReference type="NCBI Taxonomy" id="937218"/>
    <lineage>
        <taxon>Bacteria</taxon>
        <taxon>Pseudomonadati</taxon>
        <taxon>Pseudomonadota</taxon>
        <taxon>Alphaproteobacteria</taxon>
        <taxon>Hyphomicrobiales</taxon>
        <taxon>Aurantimonadaceae</taxon>
        <taxon>Fulvimarina</taxon>
    </lineage>
</organism>
<evidence type="ECO:0000259" key="10">
    <source>
        <dbReference type="PROSITE" id="PS50893"/>
    </source>
</evidence>
<dbReference type="GO" id="GO:0015408">
    <property type="term" value="F:ABC-type ferric iron transporter activity"/>
    <property type="evidence" value="ECO:0007669"/>
    <property type="project" value="InterPro"/>
</dbReference>
<keyword evidence="2" id="KW-0813">Transport</keyword>
<evidence type="ECO:0000256" key="5">
    <source>
        <dbReference type="ARBA" id="ARBA00022741"/>
    </source>
</evidence>
<dbReference type="InterPro" id="IPR015853">
    <property type="entry name" value="ABC_transpr_FbpC"/>
</dbReference>
<comment type="similarity">
    <text evidence="1">Belongs to the ABC transporter superfamily.</text>
</comment>
<keyword evidence="7" id="KW-0408">Iron</keyword>
<keyword evidence="12" id="KW-1185">Reference proteome</keyword>
<dbReference type="InterPro" id="IPR050093">
    <property type="entry name" value="ABC_SmlMolc_Importer"/>
</dbReference>
<dbReference type="Gene3D" id="3.40.50.300">
    <property type="entry name" value="P-loop containing nucleotide triphosphate hydrolases"/>
    <property type="match status" value="1"/>
</dbReference>
<dbReference type="GO" id="GO:0005524">
    <property type="term" value="F:ATP binding"/>
    <property type="evidence" value="ECO:0007669"/>
    <property type="project" value="UniProtKB-KW"/>
</dbReference>
<dbReference type="InterPro" id="IPR003593">
    <property type="entry name" value="AAA+_ATPase"/>
</dbReference>
<evidence type="ECO:0000256" key="8">
    <source>
        <dbReference type="ARBA" id="ARBA00023065"/>
    </source>
</evidence>
<dbReference type="SUPFAM" id="SSF52540">
    <property type="entry name" value="P-loop containing nucleoside triphosphate hydrolases"/>
    <property type="match status" value="1"/>
</dbReference>
<evidence type="ECO:0000256" key="2">
    <source>
        <dbReference type="ARBA" id="ARBA00022448"/>
    </source>
</evidence>
<keyword evidence="3" id="KW-1003">Cell membrane</keyword>
<feature type="domain" description="ABC transporter" evidence="10">
    <location>
        <begin position="27"/>
        <end position="259"/>
    </location>
</feature>
<dbReference type="GO" id="GO:0016020">
    <property type="term" value="C:membrane"/>
    <property type="evidence" value="ECO:0007669"/>
    <property type="project" value="InterPro"/>
</dbReference>
<dbReference type="PROSITE" id="PS50893">
    <property type="entry name" value="ABC_TRANSPORTER_2"/>
    <property type="match status" value="1"/>
</dbReference>
<evidence type="ECO:0000256" key="6">
    <source>
        <dbReference type="ARBA" id="ARBA00022840"/>
    </source>
</evidence>
<dbReference type="PROSITE" id="PS00211">
    <property type="entry name" value="ABC_TRANSPORTER_1"/>
    <property type="match status" value="1"/>
</dbReference>
<name>A0A1W1YN62_9HYPH</name>
<dbReference type="AlphaFoldDB" id="A0A1W1YN62"/>
<keyword evidence="9" id="KW-0472">Membrane</keyword>
<evidence type="ECO:0000313" key="12">
    <source>
        <dbReference type="Proteomes" id="UP000192656"/>
    </source>
</evidence>
<dbReference type="PANTHER" id="PTHR42781">
    <property type="entry name" value="SPERMIDINE/PUTRESCINE IMPORT ATP-BINDING PROTEIN POTA"/>
    <property type="match status" value="1"/>
</dbReference>